<dbReference type="AlphaFoldDB" id="A6W7M1"/>
<sequence>MRSRRQALLPAALAAALLTGCAGGDDAGAPPSSAPAPSPAASSPAPADPAPADPAPAPSTTSPVDALAAATGLPGEPTDVVTGLDVPWGLAVLPDGTALVTLRDEARVVRVGPGVLTAVGTEEPDGKVPGVVPGGEGGLLGIALSPGFATDGFVYLYQTTRGDNRVVRYSLAADRLTGATPVLTGIPKNSTHNGGRIAFGPDGMLYVGTGDAQDRAAAQDVNSLGGKILRVAPDGSVPAGNPFPGSRTWSYGHRNPQGFGWDAGGRLIAAEFGQDTWDELNVVRAGGNHGWPEVEGPGDGGGRFVAPVQTWTTDQASPSGIVVTPDAVYVAALRGQKLWRVPLNPDGSTGSPDAYLDGTLGRLRTVEVGPDGSLWVLTSNTFRGQPRAGDDRLVRVPLL</sequence>
<proteinExistence type="predicted"/>
<dbReference type="EMBL" id="CP000750">
    <property type="protein sequence ID" value="ABS02810.1"/>
    <property type="molecule type" value="Genomic_DNA"/>
</dbReference>
<dbReference type="PANTHER" id="PTHR19328:SF13">
    <property type="entry name" value="HIPL1 PROTEIN"/>
    <property type="match status" value="1"/>
</dbReference>
<dbReference type="Gene3D" id="2.120.10.30">
    <property type="entry name" value="TolB, C-terminal domain"/>
    <property type="match status" value="1"/>
</dbReference>
<gene>
    <name evidence="4" type="ordered locus">Krad_1322</name>
</gene>
<dbReference type="Pfam" id="PF07995">
    <property type="entry name" value="GSDH"/>
    <property type="match status" value="1"/>
</dbReference>
<feature type="compositionally biased region" description="Pro residues" evidence="1">
    <location>
        <begin position="46"/>
        <end position="57"/>
    </location>
</feature>
<dbReference type="OrthoDB" id="9770043at2"/>
<reference evidence="5" key="1">
    <citation type="journal article" date="2008" name="PLoS ONE">
        <title>Survival in nuclear waste, extreme resistance, and potential applications gleaned from the genome sequence of Kineococcus radiotolerans SRS30216.</title>
        <authorList>
            <person name="Bagwell C.E."/>
            <person name="Bhat S."/>
            <person name="Hawkins G.M."/>
            <person name="Smith B.W."/>
            <person name="Biswas T."/>
            <person name="Hoover T.R."/>
            <person name="Saunders E."/>
            <person name="Han C.S."/>
            <person name="Tsodikov O.V."/>
            <person name="Shimkets L.J."/>
        </authorList>
    </citation>
    <scope>NUCLEOTIDE SEQUENCE [LARGE SCALE GENOMIC DNA]</scope>
    <source>
        <strain evidence="5">ATCC BAA-149 / DSM 14245 / SRS30216</strain>
    </source>
</reference>
<evidence type="ECO:0000256" key="1">
    <source>
        <dbReference type="SAM" id="MobiDB-lite"/>
    </source>
</evidence>
<dbReference type="PROSITE" id="PS51257">
    <property type="entry name" value="PROKAR_LIPOPROTEIN"/>
    <property type="match status" value="1"/>
</dbReference>
<evidence type="ECO:0000313" key="5">
    <source>
        <dbReference type="Proteomes" id="UP000001116"/>
    </source>
</evidence>
<dbReference type="PANTHER" id="PTHR19328">
    <property type="entry name" value="HEDGEHOG-INTERACTING PROTEIN"/>
    <property type="match status" value="1"/>
</dbReference>
<feature type="region of interest" description="Disordered" evidence="1">
    <location>
        <begin position="21"/>
        <end position="63"/>
    </location>
</feature>
<feature type="signal peptide" evidence="2">
    <location>
        <begin position="1"/>
        <end position="24"/>
    </location>
</feature>
<evidence type="ECO:0000256" key="2">
    <source>
        <dbReference type="SAM" id="SignalP"/>
    </source>
</evidence>
<feature type="domain" description="Glucose/Sorbosone dehydrogenase" evidence="3">
    <location>
        <begin position="84"/>
        <end position="380"/>
    </location>
</feature>
<dbReference type="HOGENOM" id="CLU_012253_0_0_11"/>
<dbReference type="SUPFAM" id="SSF50952">
    <property type="entry name" value="Soluble quinoprotein glucose dehydrogenase"/>
    <property type="match status" value="1"/>
</dbReference>
<organism evidence="4 5">
    <name type="scientific">Kineococcus radiotolerans (strain ATCC BAA-149 / DSM 14245 / SRS30216)</name>
    <dbReference type="NCBI Taxonomy" id="266940"/>
    <lineage>
        <taxon>Bacteria</taxon>
        <taxon>Bacillati</taxon>
        <taxon>Actinomycetota</taxon>
        <taxon>Actinomycetes</taxon>
        <taxon>Kineosporiales</taxon>
        <taxon>Kineosporiaceae</taxon>
        <taxon>Kineococcus</taxon>
    </lineage>
</organism>
<dbReference type="eggNOG" id="COG2133">
    <property type="taxonomic scope" value="Bacteria"/>
</dbReference>
<dbReference type="RefSeq" id="WP_012084333.1">
    <property type="nucleotide sequence ID" value="NC_009664.2"/>
</dbReference>
<name>A6W7M1_KINRD</name>
<accession>A6W7M1</accession>
<dbReference type="PROSITE" id="PS51318">
    <property type="entry name" value="TAT"/>
    <property type="match status" value="1"/>
</dbReference>
<evidence type="ECO:0000313" key="4">
    <source>
        <dbReference type="EMBL" id="ABS02810.1"/>
    </source>
</evidence>
<protein>
    <submittedName>
        <fullName evidence="4">Glucose sorbosone dehydrogenase</fullName>
    </submittedName>
</protein>
<dbReference type="KEGG" id="kra:Krad_1322"/>
<dbReference type="InterPro" id="IPR011042">
    <property type="entry name" value="6-blade_b-propeller_TolB-like"/>
</dbReference>
<keyword evidence="2" id="KW-0732">Signal</keyword>
<dbReference type="InterPro" id="IPR011041">
    <property type="entry name" value="Quinoprot_gluc/sorb_DH_b-prop"/>
</dbReference>
<feature type="chain" id="PRO_5002704039" evidence="2">
    <location>
        <begin position="25"/>
        <end position="399"/>
    </location>
</feature>
<keyword evidence="5" id="KW-1185">Reference proteome</keyword>
<evidence type="ECO:0000259" key="3">
    <source>
        <dbReference type="Pfam" id="PF07995"/>
    </source>
</evidence>
<dbReference type="InterPro" id="IPR006311">
    <property type="entry name" value="TAT_signal"/>
</dbReference>
<dbReference type="InterPro" id="IPR012938">
    <property type="entry name" value="Glc/Sorbosone_DH"/>
</dbReference>
<dbReference type="Proteomes" id="UP000001116">
    <property type="component" value="Chromosome"/>
</dbReference>